<dbReference type="PANTHER" id="PTHR35010">
    <property type="entry name" value="BLL4672 PROTEIN-RELATED"/>
    <property type="match status" value="1"/>
</dbReference>
<dbReference type="Gene3D" id="3.30.450.180">
    <property type="match status" value="1"/>
</dbReference>
<proteinExistence type="predicted"/>
<accession>A0A852ZSI5</accession>
<dbReference type="Gene3D" id="1.10.260.40">
    <property type="entry name" value="lambda repressor-like DNA-binding domains"/>
    <property type="match status" value="1"/>
</dbReference>
<dbReference type="InterPro" id="IPR041413">
    <property type="entry name" value="MLTR_LBD"/>
</dbReference>
<sequence length="314" mass="33376">MGRQPRPRTELGAFLAVRRAAVAPQEVGLPPVGQPRRVPGLRREEVAQLAGVSVDYYVRLEQGRTAGASDSVLTAIARALRLGPDETTYLLELGRRGPDARGGGGAGGADDASVRDASGGSGGPGGYGGSDGSHPDGPIDPQTRLLLDTIGDASAMVLGRRMDVLAWNAVATALFLDFATVPVEHRNLVRLLFLDPRVRGLYADWACVASTSVALLRMAAGPRVRDPRLAALVAELSAADSDFRRWWARHDVRAMSRGSKRFEHPVAGPLTVRWQGLKVMSAPEQTLIVHTAAPDPTSEAALRLLAGQVAVRPR</sequence>
<organism evidence="3 4">
    <name type="scientific">Allostreptomyces psammosilenae</name>
    <dbReference type="NCBI Taxonomy" id="1892865"/>
    <lineage>
        <taxon>Bacteria</taxon>
        <taxon>Bacillati</taxon>
        <taxon>Actinomycetota</taxon>
        <taxon>Actinomycetes</taxon>
        <taxon>Kitasatosporales</taxon>
        <taxon>Streptomycetaceae</taxon>
        <taxon>Allostreptomyces</taxon>
    </lineage>
</organism>
<name>A0A852ZSI5_9ACTN</name>
<dbReference type="RefSeq" id="WP_179814060.1">
    <property type="nucleotide sequence ID" value="NZ_JACBZD010000001.1"/>
</dbReference>
<evidence type="ECO:0000313" key="4">
    <source>
        <dbReference type="Proteomes" id="UP000567795"/>
    </source>
</evidence>
<evidence type="ECO:0000259" key="2">
    <source>
        <dbReference type="PROSITE" id="PS50943"/>
    </source>
</evidence>
<dbReference type="Pfam" id="PF13560">
    <property type="entry name" value="HTH_31"/>
    <property type="match status" value="1"/>
</dbReference>
<dbReference type="GO" id="GO:0003677">
    <property type="term" value="F:DNA binding"/>
    <property type="evidence" value="ECO:0007669"/>
    <property type="project" value="InterPro"/>
</dbReference>
<reference evidence="3 4" key="1">
    <citation type="submission" date="2020-07" db="EMBL/GenBank/DDBJ databases">
        <title>Sequencing the genomes of 1000 actinobacteria strains.</title>
        <authorList>
            <person name="Klenk H.-P."/>
        </authorList>
    </citation>
    <scope>NUCLEOTIDE SEQUENCE [LARGE SCALE GENOMIC DNA]</scope>
    <source>
        <strain evidence="3 4">DSM 42178</strain>
    </source>
</reference>
<keyword evidence="4" id="KW-1185">Reference proteome</keyword>
<dbReference type="PROSITE" id="PS50943">
    <property type="entry name" value="HTH_CROC1"/>
    <property type="match status" value="1"/>
</dbReference>
<dbReference type="PANTHER" id="PTHR35010:SF2">
    <property type="entry name" value="BLL4672 PROTEIN"/>
    <property type="match status" value="1"/>
</dbReference>
<dbReference type="Proteomes" id="UP000567795">
    <property type="component" value="Unassembled WGS sequence"/>
</dbReference>
<dbReference type="SMART" id="SM00530">
    <property type="entry name" value="HTH_XRE"/>
    <property type="match status" value="1"/>
</dbReference>
<dbReference type="CDD" id="cd00093">
    <property type="entry name" value="HTH_XRE"/>
    <property type="match status" value="1"/>
</dbReference>
<dbReference type="SUPFAM" id="SSF47413">
    <property type="entry name" value="lambda repressor-like DNA-binding domains"/>
    <property type="match status" value="1"/>
</dbReference>
<evidence type="ECO:0000256" key="1">
    <source>
        <dbReference type="SAM" id="MobiDB-lite"/>
    </source>
</evidence>
<feature type="compositionally biased region" description="Gly residues" evidence="1">
    <location>
        <begin position="119"/>
        <end position="131"/>
    </location>
</feature>
<dbReference type="AlphaFoldDB" id="A0A852ZSI5"/>
<dbReference type="EMBL" id="JACBZD010000001">
    <property type="protein sequence ID" value="NYI05299.1"/>
    <property type="molecule type" value="Genomic_DNA"/>
</dbReference>
<feature type="region of interest" description="Disordered" evidence="1">
    <location>
        <begin position="94"/>
        <end position="143"/>
    </location>
</feature>
<feature type="domain" description="HTH cro/C1-type" evidence="2">
    <location>
        <begin position="40"/>
        <end position="90"/>
    </location>
</feature>
<gene>
    <name evidence="3" type="ORF">FHU37_002242</name>
</gene>
<protein>
    <recommendedName>
        <fullName evidence="2">HTH cro/C1-type domain-containing protein</fullName>
    </recommendedName>
</protein>
<comment type="caution">
    <text evidence="3">The sequence shown here is derived from an EMBL/GenBank/DDBJ whole genome shotgun (WGS) entry which is preliminary data.</text>
</comment>
<dbReference type="InterPro" id="IPR001387">
    <property type="entry name" value="Cro/C1-type_HTH"/>
</dbReference>
<dbReference type="Pfam" id="PF17765">
    <property type="entry name" value="MLTR_LBD"/>
    <property type="match status" value="1"/>
</dbReference>
<feature type="compositionally biased region" description="Low complexity" evidence="1">
    <location>
        <begin position="109"/>
        <end position="118"/>
    </location>
</feature>
<evidence type="ECO:0000313" key="3">
    <source>
        <dbReference type="EMBL" id="NYI05299.1"/>
    </source>
</evidence>
<dbReference type="InterPro" id="IPR010982">
    <property type="entry name" value="Lambda_DNA-bd_dom_sf"/>
</dbReference>